<reference evidence="7" key="1">
    <citation type="submission" date="2005-11" db="EMBL/GenBank/DDBJ databases">
        <title>Genetic analysis of calicivirus genomes detected in intestinal contents of pigs.</title>
        <authorList>
            <person name="Yin Y.Z."/>
        </authorList>
    </citation>
    <scope>NUCLEOTIDE SEQUENCE</scope>
    <source>
        <strain evidence="7">K8/JP</strain>
    </source>
</reference>
<name>Q1HAW4_9CALI</name>
<evidence type="ECO:0000256" key="5">
    <source>
        <dbReference type="SAM" id="MobiDB-lite"/>
    </source>
</evidence>
<dbReference type="InterPro" id="IPR029053">
    <property type="entry name" value="Viral_coat"/>
</dbReference>
<dbReference type="Pfam" id="PF00915">
    <property type="entry name" value="Calici_coat"/>
    <property type="match status" value="1"/>
</dbReference>
<feature type="region of interest" description="Disordered" evidence="5">
    <location>
        <begin position="1"/>
        <end position="30"/>
    </location>
</feature>
<evidence type="ECO:0000256" key="3">
    <source>
        <dbReference type="ARBA" id="ARBA00022844"/>
    </source>
</evidence>
<evidence type="ECO:0000256" key="1">
    <source>
        <dbReference type="ARBA" id="ARBA00004192"/>
    </source>
</evidence>
<sequence>MEGPKGSTEGEAPTQLADGVQASTVGPPVLVNPTPPNVREQAVAAVNATGGWPDNVPGEVRESYCVYGNLTWNNRSGVNTLLGFLRLGPEINPYTSHIYKMFGGWSGSMTIRVSVSGSGIYAGKLMLAILPPGLDPNAVTAPGAYPHAILDARATVAFSVDLFDIRNTDFHYTGDDRVVTFGVWVYQPLINPFQVNGDSNALVTIETKPGPDFRFCLIKSPDQTIETTQPTDVLPRRLLNATENRLGLPVDAMVIVNAGYQVNHHFNSAGETFGWSTVPIGQVVVTMDTSQTGNQQVFRVRPIDGGDPVVRGIPDHWPDSCASTTINNNANSLTGVGVAGGVMFVNGEDANEENFRCAKACVSTNGTALDAAITTQNLAVDFYNNSTTAPAHTRVVFKPLFMGNATGNTGPREAVTNLAGQNPTFGPMGGNNVVLWRARTPGTHGQSFVFSSQLQETSIVLSAGRGIPQGSMAVYTVDNQGAKFQIGLCFDGYLRTSAPNGTVVAMDDQTTFEYNGLFSTSTQLSGPHGNTGPARALR</sequence>
<dbReference type="SUPFAM" id="SSF88633">
    <property type="entry name" value="Positive stranded ssRNA viruses"/>
    <property type="match status" value="1"/>
</dbReference>
<evidence type="ECO:0000256" key="4">
    <source>
        <dbReference type="ARBA" id="ARBA00023200"/>
    </source>
</evidence>
<dbReference type="GO" id="GO:0030430">
    <property type="term" value="C:host cell cytoplasm"/>
    <property type="evidence" value="ECO:0007669"/>
    <property type="project" value="UniProtKB-SubCell"/>
</dbReference>
<organism evidence="7">
    <name type="scientific">Porcine enteric sapovirus</name>
    <dbReference type="NCBI Taxonomy" id="106333"/>
    <lineage>
        <taxon>Viruses</taxon>
        <taxon>Riboviria</taxon>
        <taxon>Orthornavirae</taxon>
        <taxon>Pisuviricota</taxon>
        <taxon>Pisoniviricetes</taxon>
        <taxon>Picornavirales</taxon>
        <taxon>Caliciviridae</taxon>
        <taxon>Sapovirus</taxon>
        <taxon>Sapovirus sapporoense</taxon>
        <taxon>Sapporo virus</taxon>
    </lineage>
</organism>
<comment type="subcellular location">
    <subcellularLocation>
        <location evidence="1">Host cytoplasm</location>
    </subcellularLocation>
    <subcellularLocation>
        <location evidence="2">Virion</location>
    </subcellularLocation>
</comment>
<dbReference type="Gene3D" id="2.60.120.20">
    <property type="match status" value="1"/>
</dbReference>
<evidence type="ECO:0000256" key="2">
    <source>
        <dbReference type="ARBA" id="ARBA00004328"/>
    </source>
</evidence>
<dbReference type="EMBL" id="AB242873">
    <property type="protein sequence ID" value="BAE94660.1"/>
    <property type="molecule type" value="Genomic_RNA"/>
</dbReference>
<protein>
    <submittedName>
        <fullName evidence="7">Capsid protein</fullName>
    </submittedName>
</protein>
<keyword evidence="3" id="KW-0946">Virion</keyword>
<evidence type="ECO:0000259" key="6">
    <source>
        <dbReference type="Pfam" id="PF00915"/>
    </source>
</evidence>
<dbReference type="GO" id="GO:0044423">
    <property type="term" value="C:virion component"/>
    <property type="evidence" value="ECO:0007669"/>
    <property type="project" value="UniProtKB-KW"/>
</dbReference>
<keyword evidence="4" id="KW-1035">Host cytoplasm</keyword>
<accession>Q1HAW4</accession>
<proteinExistence type="predicted"/>
<dbReference type="InterPro" id="IPR004005">
    <property type="entry name" value="Calicivirus_coat"/>
</dbReference>
<feature type="domain" description="Calicivirus coat protein" evidence="6">
    <location>
        <begin position="42"/>
        <end position="286"/>
    </location>
</feature>
<evidence type="ECO:0000313" key="7">
    <source>
        <dbReference type="EMBL" id="BAE94660.1"/>
    </source>
</evidence>